<dbReference type="AlphaFoldDB" id="A0AAV0CG28"/>
<gene>
    <name evidence="1" type="ORF">CEPIT_LOCUS5861</name>
</gene>
<dbReference type="Proteomes" id="UP001152523">
    <property type="component" value="Unassembled WGS sequence"/>
</dbReference>
<name>A0AAV0CG28_9ASTE</name>
<organism evidence="1 2">
    <name type="scientific">Cuscuta epithymum</name>
    <dbReference type="NCBI Taxonomy" id="186058"/>
    <lineage>
        <taxon>Eukaryota</taxon>
        <taxon>Viridiplantae</taxon>
        <taxon>Streptophyta</taxon>
        <taxon>Embryophyta</taxon>
        <taxon>Tracheophyta</taxon>
        <taxon>Spermatophyta</taxon>
        <taxon>Magnoliopsida</taxon>
        <taxon>eudicotyledons</taxon>
        <taxon>Gunneridae</taxon>
        <taxon>Pentapetalae</taxon>
        <taxon>asterids</taxon>
        <taxon>lamiids</taxon>
        <taxon>Solanales</taxon>
        <taxon>Convolvulaceae</taxon>
        <taxon>Cuscuteae</taxon>
        <taxon>Cuscuta</taxon>
        <taxon>Cuscuta subgen. Cuscuta</taxon>
    </lineage>
</organism>
<keyword evidence="2" id="KW-1185">Reference proteome</keyword>
<evidence type="ECO:0000313" key="1">
    <source>
        <dbReference type="EMBL" id="CAH9076366.1"/>
    </source>
</evidence>
<proteinExistence type="predicted"/>
<dbReference type="EMBL" id="CAMAPF010000030">
    <property type="protein sequence ID" value="CAH9076366.1"/>
    <property type="molecule type" value="Genomic_DNA"/>
</dbReference>
<evidence type="ECO:0000313" key="2">
    <source>
        <dbReference type="Proteomes" id="UP001152523"/>
    </source>
</evidence>
<sequence length="157" mass="17913">MFHDLHEAFENKKQHRVRIRYLELTNNQDYIKRNTKKTTKDHRIAAVGRKQRQTKFLILRVNAQEPLSKNEIWVFKVAVTIYGVCAEDDYGEKGRYVMSGRGGTIMNNELLEMVRLGVGKRVLEPRSGPGNGGSGPKRAGSIFCFHKTVRVGSGNFF</sequence>
<accession>A0AAV0CG28</accession>
<comment type="caution">
    <text evidence="1">The sequence shown here is derived from an EMBL/GenBank/DDBJ whole genome shotgun (WGS) entry which is preliminary data.</text>
</comment>
<reference evidence="1" key="1">
    <citation type="submission" date="2022-07" db="EMBL/GenBank/DDBJ databases">
        <authorList>
            <person name="Macas J."/>
            <person name="Novak P."/>
            <person name="Neumann P."/>
        </authorList>
    </citation>
    <scope>NUCLEOTIDE SEQUENCE</scope>
</reference>
<protein>
    <submittedName>
        <fullName evidence="1">Uncharacterized protein</fullName>
    </submittedName>
</protein>